<name>A0A1I2HUG4_9BURK</name>
<reference evidence="2" key="1">
    <citation type="submission" date="2016-10" db="EMBL/GenBank/DDBJ databases">
        <authorList>
            <person name="Varghese N."/>
            <person name="Submissions S."/>
        </authorList>
    </citation>
    <scope>NUCLEOTIDE SEQUENCE [LARGE SCALE GENOMIC DNA]</scope>
    <source>
        <strain evidence="2">DSM 27981</strain>
    </source>
</reference>
<gene>
    <name evidence="1" type="ORF">SAMN04489711_1381</name>
</gene>
<dbReference type="Proteomes" id="UP000199119">
    <property type="component" value="Unassembled WGS sequence"/>
</dbReference>
<evidence type="ECO:0000313" key="2">
    <source>
        <dbReference type="Proteomes" id="UP000199119"/>
    </source>
</evidence>
<dbReference type="EMBL" id="FONX01000038">
    <property type="protein sequence ID" value="SFF33845.1"/>
    <property type="molecule type" value="Genomic_DNA"/>
</dbReference>
<dbReference type="STRING" id="1177982.SAMN04489711_1381"/>
<accession>A0A1I2HUG4</accession>
<sequence length="257" mass="27950">MVADTRNVTAWVGRPSEFAARLPAVKGVVSMPEIRGWSVRPLAELITRVRGEVVRAVTSNEDRLRECAASLQNAIDDANLGSIDFNRSRLVSEACKLWCVQHSDDPAALQALCDNKTAPIDGHIASMVVEASARFGEMGRSRVLGAIADRMLGYDTALANPDAVLKVLGAAQQLPWEAPGHERVARAVTALDTELQCEASLEAREAFERRIGRSLADITMDYAAHQRVAVAEVVARSSERQDVQKFIADRAEGLFSV</sequence>
<feature type="non-terminal residue" evidence="1">
    <location>
        <position position="257"/>
    </location>
</feature>
<protein>
    <submittedName>
        <fullName evidence="1">Uncharacterized protein</fullName>
    </submittedName>
</protein>
<evidence type="ECO:0000313" key="1">
    <source>
        <dbReference type="EMBL" id="SFF33845.1"/>
    </source>
</evidence>
<dbReference type="AlphaFoldDB" id="A0A1I2HUG4"/>
<proteinExistence type="predicted"/>
<keyword evidence="2" id="KW-1185">Reference proteome</keyword>
<organism evidence="1 2">
    <name type="scientific">Paracidovorax wautersii</name>
    <dbReference type="NCBI Taxonomy" id="1177982"/>
    <lineage>
        <taxon>Bacteria</taxon>
        <taxon>Pseudomonadati</taxon>
        <taxon>Pseudomonadota</taxon>
        <taxon>Betaproteobacteria</taxon>
        <taxon>Burkholderiales</taxon>
        <taxon>Comamonadaceae</taxon>
        <taxon>Paracidovorax</taxon>
    </lineage>
</organism>
<dbReference type="RefSeq" id="WP_139222984.1">
    <property type="nucleotide sequence ID" value="NZ_FONX01000038.1"/>
</dbReference>